<dbReference type="Gene3D" id="1.10.3680.10">
    <property type="entry name" value="TerB-like"/>
    <property type="match status" value="1"/>
</dbReference>
<gene>
    <name evidence="2" type="ORF">M2A_1942</name>
</gene>
<name>A0A081BBM5_9HYPH</name>
<evidence type="ECO:0000313" key="2">
    <source>
        <dbReference type="EMBL" id="GAK45443.1"/>
    </source>
</evidence>
<evidence type="ECO:0000259" key="1">
    <source>
        <dbReference type="Pfam" id="PF05099"/>
    </source>
</evidence>
<protein>
    <submittedName>
        <fullName evidence="2">Conserved protein</fullName>
    </submittedName>
</protein>
<organism evidence="2 3">
    <name type="scientific">Tepidicaulis marinus</name>
    <dbReference type="NCBI Taxonomy" id="1333998"/>
    <lineage>
        <taxon>Bacteria</taxon>
        <taxon>Pseudomonadati</taxon>
        <taxon>Pseudomonadota</taxon>
        <taxon>Alphaproteobacteria</taxon>
        <taxon>Hyphomicrobiales</taxon>
        <taxon>Parvibaculaceae</taxon>
        <taxon>Tepidicaulis</taxon>
    </lineage>
</organism>
<dbReference type="AlphaFoldDB" id="A0A081BBM5"/>
<dbReference type="RefSeq" id="WP_045446463.1">
    <property type="nucleotide sequence ID" value="NZ_BBIO01000009.1"/>
</dbReference>
<keyword evidence="3" id="KW-1185">Reference proteome</keyword>
<dbReference type="InterPro" id="IPR007791">
    <property type="entry name" value="DjlA_N"/>
</dbReference>
<reference evidence="2 3" key="1">
    <citation type="submission" date="2014-07" db="EMBL/GenBank/DDBJ databases">
        <title>Tepidicaulis marinum gen. nov., sp. nov., a novel marine bacterium denitrifying nitrate to nitrous oxide strictly under microaerobic conditions.</title>
        <authorList>
            <person name="Takeuchi M."/>
            <person name="Yamagishi T."/>
            <person name="Kamagata Y."/>
            <person name="Oshima K."/>
            <person name="Hattori M."/>
            <person name="Katayama T."/>
            <person name="Hanada S."/>
            <person name="Tamaki H."/>
            <person name="Marumo K."/>
            <person name="Maeda H."/>
            <person name="Nedachi M."/>
            <person name="Iwasaki W."/>
            <person name="Suwa Y."/>
            <person name="Sakata S."/>
        </authorList>
    </citation>
    <scope>NUCLEOTIDE SEQUENCE [LARGE SCALE GENOMIC DNA]</scope>
    <source>
        <strain evidence="2 3">MA2</strain>
    </source>
</reference>
<dbReference type="SUPFAM" id="SSF158682">
    <property type="entry name" value="TerB-like"/>
    <property type="match status" value="1"/>
</dbReference>
<dbReference type="InterPro" id="IPR029024">
    <property type="entry name" value="TerB-like"/>
</dbReference>
<accession>A0A081BBM5</accession>
<dbReference type="STRING" id="1333998.M2A_1942"/>
<comment type="caution">
    <text evidence="2">The sequence shown here is derived from an EMBL/GenBank/DDBJ whole genome shotgun (WGS) entry which is preliminary data.</text>
</comment>
<evidence type="ECO:0000313" key="3">
    <source>
        <dbReference type="Proteomes" id="UP000028702"/>
    </source>
</evidence>
<feature type="domain" description="Co-chaperone DjlA N-terminal" evidence="1">
    <location>
        <begin position="26"/>
        <end position="142"/>
    </location>
</feature>
<dbReference type="Pfam" id="PF05099">
    <property type="entry name" value="TerB"/>
    <property type="match status" value="1"/>
</dbReference>
<dbReference type="CDD" id="cd07313">
    <property type="entry name" value="terB_like_2"/>
    <property type="match status" value="1"/>
</dbReference>
<sequence length="153" mass="17079">MLNRIKALFAEAPEKGEEKSFDEGLVAAAALLVRAALMDSDFGAVERDVISSALRQSFGLSEEEAALLLAEAEAENAEATDLFRWTSKLREEFDHARRVQLIERLWEVVYADGRLDDFEANLLRRVAGLIYVPDRESGAARQRARQKLGLDGN</sequence>
<dbReference type="eggNOG" id="COG4103">
    <property type="taxonomic scope" value="Bacteria"/>
</dbReference>
<proteinExistence type="predicted"/>
<dbReference type="EMBL" id="BBIO01000009">
    <property type="protein sequence ID" value="GAK45443.1"/>
    <property type="molecule type" value="Genomic_DNA"/>
</dbReference>
<dbReference type="Proteomes" id="UP000028702">
    <property type="component" value="Unassembled WGS sequence"/>
</dbReference>